<gene>
    <name evidence="1" type="ORF">SAMN05444411_11369</name>
</gene>
<protein>
    <submittedName>
        <fullName evidence="1">Uncharacterized protein</fullName>
    </submittedName>
</protein>
<sequence length="193" mass="22495">MLYIKFNIENSSKYTDFQKLYKHMVTVREPNYMFEHEIEPEIDWDNLAEDEVEAAVQKLSDYGDQDKFTYKRYQELIPSFVNSFLESRIQSVNNTKDSISKSEAIAFMSFLEFDFEVDMDGLEKTATNTGVVKFSTGNFPFGGLDRFIIALKAYDLVATECFNGFSVIEVNWTSNFEFNVTELPEETKIYLKK</sequence>
<dbReference type="AlphaFoldDB" id="A0A1H3G771"/>
<evidence type="ECO:0000313" key="2">
    <source>
        <dbReference type="Proteomes" id="UP000199595"/>
    </source>
</evidence>
<dbReference type="OrthoDB" id="1442049at2"/>
<dbReference type="EMBL" id="FNNJ01000013">
    <property type="protein sequence ID" value="SDX99183.1"/>
    <property type="molecule type" value="Genomic_DNA"/>
</dbReference>
<evidence type="ECO:0000313" key="1">
    <source>
        <dbReference type="EMBL" id="SDX99183.1"/>
    </source>
</evidence>
<proteinExistence type="predicted"/>
<reference evidence="2" key="1">
    <citation type="submission" date="2016-10" db="EMBL/GenBank/DDBJ databases">
        <authorList>
            <person name="Varghese N."/>
            <person name="Submissions S."/>
        </authorList>
    </citation>
    <scope>NUCLEOTIDE SEQUENCE [LARGE SCALE GENOMIC DNA]</scope>
    <source>
        <strain evidence="2">DSM 24956</strain>
    </source>
</reference>
<keyword evidence="2" id="KW-1185">Reference proteome</keyword>
<organism evidence="1 2">
    <name type="scientific">Lutibacter oricola</name>
    <dbReference type="NCBI Taxonomy" id="762486"/>
    <lineage>
        <taxon>Bacteria</taxon>
        <taxon>Pseudomonadati</taxon>
        <taxon>Bacteroidota</taxon>
        <taxon>Flavobacteriia</taxon>
        <taxon>Flavobacteriales</taxon>
        <taxon>Flavobacteriaceae</taxon>
        <taxon>Lutibacter</taxon>
    </lineage>
</organism>
<accession>A0A1H3G771</accession>
<name>A0A1H3G771_9FLAO</name>
<dbReference type="Proteomes" id="UP000199595">
    <property type="component" value="Unassembled WGS sequence"/>
</dbReference>
<dbReference type="RefSeq" id="WP_090126133.1">
    <property type="nucleotide sequence ID" value="NZ_FNNJ01000013.1"/>
</dbReference>